<dbReference type="InterPro" id="IPR000157">
    <property type="entry name" value="TIR_dom"/>
</dbReference>
<keyword evidence="5" id="KW-0479">Metal-binding</keyword>
<evidence type="ECO:0000256" key="5">
    <source>
        <dbReference type="PROSITE-ProRule" id="PRU00047"/>
    </source>
</evidence>
<dbReference type="Gene3D" id="1.10.8.430">
    <property type="entry name" value="Helical domain of apoptotic protease-activating factors"/>
    <property type="match status" value="1"/>
</dbReference>
<keyword evidence="2" id="KW-0677">Repeat</keyword>
<dbReference type="InterPro" id="IPR043502">
    <property type="entry name" value="DNA/RNA_pol_sf"/>
</dbReference>
<dbReference type="InterPro" id="IPR057670">
    <property type="entry name" value="SH3_retrovirus"/>
</dbReference>
<dbReference type="SUPFAM" id="SSF56672">
    <property type="entry name" value="DNA/RNA polymerases"/>
    <property type="match status" value="2"/>
</dbReference>
<dbReference type="GO" id="GO:0006952">
    <property type="term" value="P:defense response"/>
    <property type="evidence" value="ECO:0007669"/>
    <property type="project" value="InterPro"/>
</dbReference>
<dbReference type="PRINTS" id="PR00364">
    <property type="entry name" value="DISEASERSIST"/>
</dbReference>
<dbReference type="GO" id="GO:0043531">
    <property type="term" value="F:ADP binding"/>
    <property type="evidence" value="ECO:0007669"/>
    <property type="project" value="InterPro"/>
</dbReference>
<dbReference type="Pfam" id="PF01582">
    <property type="entry name" value="TIR"/>
    <property type="match status" value="1"/>
</dbReference>
<dbReference type="Pfam" id="PF07727">
    <property type="entry name" value="RVT_2"/>
    <property type="match status" value="1"/>
</dbReference>
<dbReference type="Pfam" id="PF14223">
    <property type="entry name" value="Retrotran_gag_2"/>
    <property type="match status" value="1"/>
</dbReference>
<evidence type="ECO:0000313" key="10">
    <source>
        <dbReference type="EMBL" id="KAJ6995479.1"/>
    </source>
</evidence>
<evidence type="ECO:0008006" key="12">
    <source>
        <dbReference type="Google" id="ProtNLM"/>
    </source>
</evidence>
<dbReference type="SUPFAM" id="SSF52540">
    <property type="entry name" value="P-loop containing nucleoside triphosphate hydrolases"/>
    <property type="match status" value="1"/>
</dbReference>
<dbReference type="SUPFAM" id="SSF52058">
    <property type="entry name" value="L domain-like"/>
    <property type="match status" value="1"/>
</dbReference>
<dbReference type="Pfam" id="PF17921">
    <property type="entry name" value="Integrase_H2C2"/>
    <property type="match status" value="1"/>
</dbReference>
<proteinExistence type="predicted"/>
<dbReference type="InterPro" id="IPR058192">
    <property type="entry name" value="WHD_ROQ1-like"/>
</dbReference>
<dbReference type="SMART" id="SM00255">
    <property type="entry name" value="TIR"/>
    <property type="match status" value="1"/>
</dbReference>
<dbReference type="GO" id="GO:0007165">
    <property type="term" value="P:signal transduction"/>
    <property type="evidence" value="ECO:0007669"/>
    <property type="project" value="InterPro"/>
</dbReference>
<accession>A0AAD6W209</accession>
<feature type="domain" description="TIR" evidence="7">
    <location>
        <begin position="1396"/>
        <end position="1566"/>
    </location>
</feature>
<dbReference type="InterPro" id="IPR012337">
    <property type="entry name" value="RNaseH-like_sf"/>
</dbReference>
<keyword evidence="4" id="KW-0520">NAD</keyword>
<evidence type="ECO:0000313" key="11">
    <source>
        <dbReference type="Proteomes" id="UP001164929"/>
    </source>
</evidence>
<evidence type="ECO:0000256" key="6">
    <source>
        <dbReference type="SAM" id="MobiDB-lite"/>
    </source>
</evidence>
<evidence type="ECO:0000256" key="1">
    <source>
        <dbReference type="ARBA" id="ARBA00022614"/>
    </source>
</evidence>
<feature type="region of interest" description="Disordered" evidence="6">
    <location>
        <begin position="2708"/>
        <end position="2734"/>
    </location>
</feature>
<dbReference type="InterPro" id="IPR013103">
    <property type="entry name" value="RVT_2"/>
</dbReference>
<dbReference type="Gene3D" id="4.10.60.10">
    <property type="entry name" value="Zinc finger, CCHC-type"/>
    <property type="match status" value="1"/>
</dbReference>
<dbReference type="FunFam" id="3.40.50.10140:FF:000007">
    <property type="entry name" value="Disease resistance protein (TIR-NBS-LRR class)"/>
    <property type="match status" value="1"/>
</dbReference>
<dbReference type="Gene3D" id="3.80.10.10">
    <property type="entry name" value="Ribonuclease Inhibitor"/>
    <property type="match status" value="2"/>
</dbReference>
<dbReference type="EMBL" id="JAQIZT010000006">
    <property type="protein sequence ID" value="KAJ6995479.1"/>
    <property type="molecule type" value="Genomic_DNA"/>
</dbReference>
<evidence type="ECO:0000256" key="4">
    <source>
        <dbReference type="ARBA" id="ARBA00023027"/>
    </source>
</evidence>
<keyword evidence="5" id="KW-0863">Zinc-finger</keyword>
<feature type="domain" description="CCHC-type" evidence="8">
    <location>
        <begin position="308"/>
        <end position="321"/>
    </location>
</feature>
<dbReference type="InterPro" id="IPR000477">
    <property type="entry name" value="RT_dom"/>
</dbReference>
<dbReference type="Gene3D" id="3.40.50.300">
    <property type="entry name" value="P-loop containing nucleotide triphosphate hydrolases"/>
    <property type="match status" value="1"/>
</dbReference>
<dbReference type="GO" id="GO:0008270">
    <property type="term" value="F:zinc ion binding"/>
    <property type="evidence" value="ECO:0007669"/>
    <property type="project" value="UniProtKB-KW"/>
</dbReference>
<evidence type="ECO:0000256" key="3">
    <source>
        <dbReference type="ARBA" id="ARBA00022750"/>
    </source>
</evidence>
<organism evidence="10 11">
    <name type="scientific">Populus alba x Populus x berolinensis</name>
    <dbReference type="NCBI Taxonomy" id="444605"/>
    <lineage>
        <taxon>Eukaryota</taxon>
        <taxon>Viridiplantae</taxon>
        <taxon>Streptophyta</taxon>
        <taxon>Embryophyta</taxon>
        <taxon>Tracheophyta</taxon>
        <taxon>Spermatophyta</taxon>
        <taxon>Magnoliopsida</taxon>
        <taxon>eudicotyledons</taxon>
        <taxon>Gunneridae</taxon>
        <taxon>Pentapetalae</taxon>
        <taxon>rosids</taxon>
        <taxon>fabids</taxon>
        <taxon>Malpighiales</taxon>
        <taxon>Salicaceae</taxon>
        <taxon>Saliceae</taxon>
        <taxon>Populus</taxon>
    </lineage>
</organism>
<dbReference type="InterPro" id="IPR041588">
    <property type="entry name" value="Integrase_H2C2"/>
</dbReference>
<dbReference type="GO" id="GO:0003676">
    <property type="term" value="F:nucleic acid binding"/>
    <property type="evidence" value="ECO:0007669"/>
    <property type="project" value="InterPro"/>
</dbReference>
<dbReference type="InterPro" id="IPR036397">
    <property type="entry name" value="RNaseH_sf"/>
</dbReference>
<dbReference type="InterPro" id="IPR042197">
    <property type="entry name" value="Apaf_helical"/>
</dbReference>
<keyword evidence="3" id="KW-0378">Hydrolase</keyword>
<sequence length="2840" mass="320331">MVTSSQLHIIQSPITSLLPAISTAITVKLDDTNYLVWQFQMKILLESHGILGFVDGTRKCPNRFDTDSDIEGVESDDHQIWKMHDRALISLADRFSTVTKARIFQMKSELQTIKKGSEPMSQYLQKIKDARDHLSAAGVYFEDEDIVILALNGLSSDYNTFQCMVRGRDNVLSLKDFRSQLLAEEAAIEQTHSSSSFVSAMHVQNQVSQGKALVLDEGNSNPLSSTFKSAPTSQFSSGFHGGFNGYPNGFNSHNTGGYFHHRGSQFRGRGRGRHTFPSGQRYYPAQHNPAPPSSNPGILGSRTDITTCQICGKRGHVAADCYQRHNQTSAPTSSVQCQICWKFGHSAIQCYHRDNFSYQGRPPSNNLSAMAATFPPPSEPFWVANTGATAHMTSDFSQLQEATPYSGPDAITTAGGSGLSISSTGSSVLPIPQCSLQLLQVLHVPKLSQHLLSVYRLCKDNHCRFICDDFGFWIQEKFTGNVLLKGLCSHGLYPIPFSVSSSSHTPFQLASASHHKQSCYLGQQVQTGLWHKRFGHPSNSITSTLLTQSQIPFTTDPTTSVCTTCLEGKITKLPFPYPAVKSLHTLEIIHSDVWGPAPVFQSDGGGEYISTNFKNYRLTKGIVHQISCPYTPEQNGLAERKHRHIVETAITLLQTAHLPLKFWFHACATSIYLINRLPCKILQLQSPFFLLYGSSPVIHHLRIFGCACFPLLRPYNTHKLQPKTSTCIFLGYADQYNGYICFSLHTNRIFVSRHVLFDESVFPYIFVPLPAVSPSLHMPVVSSSSPFVSLTNSVLPLVSPHSASLPSLSTGMSSQPSSDLPSPALSPLPLDPDFYPERLCVVLPLSPINIHPMTTRSKHGISKKKAYSATVQSLDLSQVEPRSFKIASATIAWQSAMQKEIEALHAQGTWDLVALPPDRNLVGCKWVYRLKKHADGSIARHKARLVAKGFSQEEGIDYGETFSPLVKPTTVHLVLALAAHFNWSLRQLDVKNAFLHGILHEEVYMTQPQGFVSKAHPSDFVCRLKKSLYGLKQAPRAWNERFTSFLPSLGFQASLVDSSLFVQHSSHGTLLLLLYVDDIILTSSHSSLISSVITALSHKFDLIDLGPLHHFLGLQISYLPTGLFVSQTSYVIDLLARVDLQNSKSCATPCLPHHHLLKDDGQPYSNPQQYRSIVGALQYLTFIRPDIAFSVNQACQFMHNPMVSHVVAVKRILRYLKGTLHLGLHFRPGPLHLQAYSDADWAGDPNDRRSISGSLVYFSSSPISWASKKQHIVSRSSTEAEYRALAIIVAELAWIRQLLCDIHIPLLLPPLIHCDNIYAISLGSNPVFHSRMKHLQIDYHFVRERVIMGDLLVQHVSSCDQFADILTKGLSISLFQHHCSNLMLGSSQHVIEGACEDINDPNAAKGEDTRKNFTDHLYTALVQARIHTFRDDNEIRRGENIDFELQKAIQQSKISIIVFSKHYASSRWCLDELVMIMERKRNADCIVLPVFYDVDPSQVGRQTGSFSAAFVEHEKSFNEEMERVNGWRIALKEVADLAGMVLGDGYEAPFVQSIVEKVLKNLDQKMFHVPPHFIGRDPLVQDINSWLQDGSHGAAIALLYGIGGVGKTTIAKSVFNQNFYKFEGKSFLSNFRSKDIVCLQRQLLFDILNKTVEINDSDEGILKIKDALCCRRTLIVLDDVDKRDQFNKIIGMQIWLCKGSKIIVTTRNKGLFSANDIERVRCKVEPLDDEKSLELFSWNAFGQADPVDGFVEDSWRIVHHCNGLPLALGVIGSSLSGKEREIWESALQQMKVIPNFEVHKVLRISYDFLDGDYPKNLFLDIACFFNGMDVDDAVRILDGLHKGARFGIDNLIDRCLVEINNDQRLWMHQLVRDMGREIARQESPKCQRIWHHGDAFTVLKGTSDAEKLRGLSIDMHALMEDHYAEVVCTDSMVVCRKRRRLNFFQQWLSNFSNGGKLQTGQTSLFPILSTDTFRKMPDVKFLHLNYTNFHGSFEHFPKNLIWLCWHGLSWSSIPNHVCLEKLVVLDLSRSCLVDAWKGKPFLPKLKILDLRHSRDLIRTPDFSGLPALEKLILEDCIRLVQIHESIGDLQRLLILNLRNCTSLMELPEEMSRLNSLQELVLDGCSKLNSLNMELEHHQGRKLLQSDGIVASTSFISSLPLKLFFPSRFSTRKMLRFTSFSLPRSLESLDLSGTPIRFLPESIKDLGLLRALYLRNCKMLQALPELPFLLDLLDVSFCYSLQGIANSNSWTEGDGCDHLVEFQDRIKQELITVHTIADGFPCNFWSFRDHFGLPPARSYDHHINLESGTHLVMMCPYRYPHAQKDEIERQCKDMLKRGIIRPNQSPYSSPVLLVTKADNTWRFCIDYRALNSKTIKDKFPIPVIDELLEELHGAKYFTKLDLRLGYHQIRMYPTNIEKTTFRTHHGRFEFLVMPFNLTNTPSTFQALMNESLLVDHLAHLRLVFDILATHQLFLKRSKCCIAQHQVSYLGHIISGEGVVVDKSKIVAMIDWPKPTTVKGLRGFLGLTGYYRKFVHNHGTIVALHDSGHEGYQKTLHRVAHDLYWQGMKTSIQNFVCQCIVYQKLKTKHLHPAGLLQPFPVPLQIWSDISMDFIEGLPPSQGKSVLLVVVDRFSKYAHLLPLAHPYTTVSVACLFFDNIFKLHGLPETISDGQTKVVNRTIEMYMRCFTSDSPRHWFQWLSWKQQQRRPELPSTSHATAAPPANHRLQPRQDGDSAGDPRTKLDLFFCLMTKVASRMLPIKQDWKHLVLVEIEGLRDPSVSEGYVKWRDSATSATPRVEAKSPQDVAEPIKRKRANIEDDSAASAMPCVEVKSPTIEEPIKR</sequence>
<dbReference type="GO" id="GO:0015074">
    <property type="term" value="P:DNA integration"/>
    <property type="evidence" value="ECO:0007669"/>
    <property type="project" value="InterPro"/>
</dbReference>
<keyword evidence="3" id="KW-0064">Aspartyl protease</keyword>
<feature type="domain" description="Integrase catalytic" evidence="9">
    <location>
        <begin position="502"/>
        <end position="695"/>
    </location>
</feature>
<dbReference type="CDD" id="cd01647">
    <property type="entry name" value="RT_LTR"/>
    <property type="match status" value="1"/>
</dbReference>
<dbReference type="InterPro" id="IPR043128">
    <property type="entry name" value="Rev_trsase/Diguanyl_cyclase"/>
</dbReference>
<feature type="region of interest" description="Disordered" evidence="6">
    <location>
        <begin position="2789"/>
        <end position="2840"/>
    </location>
</feature>
<protein>
    <recommendedName>
        <fullName evidence="12">TIR domain-containing protein</fullName>
    </recommendedName>
</protein>
<evidence type="ECO:0000259" key="7">
    <source>
        <dbReference type="PROSITE" id="PS50104"/>
    </source>
</evidence>
<dbReference type="Proteomes" id="UP001164929">
    <property type="component" value="Chromosome 6"/>
</dbReference>
<evidence type="ECO:0000259" key="8">
    <source>
        <dbReference type="PROSITE" id="PS50158"/>
    </source>
</evidence>
<feature type="compositionally biased region" description="Low complexity" evidence="6">
    <location>
        <begin position="2710"/>
        <end position="2721"/>
    </location>
</feature>
<keyword evidence="11" id="KW-1185">Reference proteome</keyword>
<dbReference type="GO" id="GO:0004190">
    <property type="term" value="F:aspartic-type endopeptidase activity"/>
    <property type="evidence" value="ECO:0007669"/>
    <property type="project" value="UniProtKB-KW"/>
</dbReference>
<evidence type="ECO:0000256" key="2">
    <source>
        <dbReference type="ARBA" id="ARBA00022737"/>
    </source>
</evidence>
<dbReference type="InterPro" id="IPR001878">
    <property type="entry name" value="Znf_CCHC"/>
</dbReference>
<dbReference type="InterPro" id="IPR025724">
    <property type="entry name" value="GAG-pre-integrase_dom"/>
</dbReference>
<dbReference type="PANTHER" id="PTHR11017:SF305">
    <property type="entry name" value="TMV RESISTANCE PROTEIN N-LIKE"/>
    <property type="match status" value="1"/>
</dbReference>
<dbReference type="CDD" id="cd09272">
    <property type="entry name" value="RNase_HI_RT_Ty1"/>
    <property type="match status" value="1"/>
</dbReference>
<dbReference type="Gene3D" id="3.30.420.10">
    <property type="entry name" value="Ribonuclease H-like superfamily/Ribonuclease H"/>
    <property type="match status" value="2"/>
</dbReference>
<dbReference type="InterPro" id="IPR044974">
    <property type="entry name" value="Disease_R_plants"/>
</dbReference>
<dbReference type="Gene3D" id="3.10.10.10">
    <property type="entry name" value="HIV Type 1 Reverse Transcriptase, subunit A, domain 1"/>
    <property type="match status" value="1"/>
</dbReference>
<dbReference type="Pfam" id="PF00078">
    <property type="entry name" value="RVT_1"/>
    <property type="match status" value="1"/>
</dbReference>
<dbReference type="SMART" id="SM00343">
    <property type="entry name" value="ZnF_C2HC"/>
    <property type="match status" value="2"/>
</dbReference>
<dbReference type="Pfam" id="PF13976">
    <property type="entry name" value="gag_pre-integrs"/>
    <property type="match status" value="1"/>
</dbReference>
<dbReference type="SUPFAM" id="SSF52200">
    <property type="entry name" value="Toll/Interleukin receptor TIR domain"/>
    <property type="match status" value="1"/>
</dbReference>
<dbReference type="Pfam" id="PF00931">
    <property type="entry name" value="NB-ARC"/>
    <property type="match status" value="1"/>
</dbReference>
<dbReference type="InterPro" id="IPR035897">
    <property type="entry name" value="Toll_tir_struct_dom_sf"/>
</dbReference>
<name>A0AAD6W209_9ROSI</name>
<dbReference type="Pfam" id="PF23282">
    <property type="entry name" value="WHD_ROQ1"/>
    <property type="match status" value="1"/>
</dbReference>
<dbReference type="SUPFAM" id="SSF57756">
    <property type="entry name" value="Retrovirus zinc finger-like domains"/>
    <property type="match status" value="1"/>
</dbReference>
<dbReference type="Gene3D" id="3.40.50.10140">
    <property type="entry name" value="Toll/interleukin-1 receptor homology (TIR) domain"/>
    <property type="match status" value="1"/>
</dbReference>
<dbReference type="Pfam" id="PF25597">
    <property type="entry name" value="SH3_retrovirus"/>
    <property type="match status" value="1"/>
</dbReference>
<dbReference type="InterPro" id="IPR054722">
    <property type="entry name" value="PolX-like_BBD"/>
</dbReference>
<gene>
    <name evidence="10" type="ORF">NC653_018065</name>
</gene>
<dbReference type="InterPro" id="IPR036875">
    <property type="entry name" value="Znf_CCHC_sf"/>
</dbReference>
<keyword evidence="5" id="KW-0862">Zinc</keyword>
<keyword evidence="3" id="KW-0645">Protease</keyword>
<reference evidence="10" key="1">
    <citation type="journal article" date="2023" name="Mol. Ecol. Resour.">
        <title>Chromosome-level genome assembly of a triploid poplar Populus alba 'Berolinensis'.</title>
        <authorList>
            <person name="Chen S."/>
            <person name="Yu Y."/>
            <person name="Wang X."/>
            <person name="Wang S."/>
            <person name="Zhang T."/>
            <person name="Zhou Y."/>
            <person name="He R."/>
            <person name="Meng N."/>
            <person name="Wang Y."/>
            <person name="Liu W."/>
            <person name="Liu Z."/>
            <person name="Liu J."/>
            <person name="Guo Q."/>
            <person name="Huang H."/>
            <person name="Sederoff R.R."/>
            <person name="Wang G."/>
            <person name="Qu G."/>
            <person name="Chen S."/>
        </authorList>
    </citation>
    <scope>NUCLEOTIDE SEQUENCE</scope>
    <source>
        <strain evidence="10">SC-2020</strain>
    </source>
</reference>
<dbReference type="InterPro" id="IPR027417">
    <property type="entry name" value="P-loop_NTPase"/>
</dbReference>
<dbReference type="InterPro" id="IPR032675">
    <property type="entry name" value="LRR_dom_sf"/>
</dbReference>
<dbReference type="Gene3D" id="3.30.70.270">
    <property type="match status" value="2"/>
</dbReference>
<dbReference type="PROSITE" id="PS50104">
    <property type="entry name" value="TIR"/>
    <property type="match status" value="1"/>
</dbReference>
<dbReference type="Pfam" id="PF22936">
    <property type="entry name" value="Pol_BBD"/>
    <property type="match status" value="1"/>
</dbReference>
<dbReference type="SUPFAM" id="SSF53098">
    <property type="entry name" value="Ribonuclease H-like"/>
    <property type="match status" value="2"/>
</dbReference>
<dbReference type="InterPro" id="IPR001584">
    <property type="entry name" value="Integrase_cat-core"/>
</dbReference>
<dbReference type="PROSITE" id="PS50994">
    <property type="entry name" value="INTEGRASE"/>
    <property type="match status" value="1"/>
</dbReference>
<evidence type="ECO:0000259" key="9">
    <source>
        <dbReference type="PROSITE" id="PS50994"/>
    </source>
</evidence>
<dbReference type="PROSITE" id="PS50158">
    <property type="entry name" value="ZF_CCHC"/>
    <property type="match status" value="1"/>
</dbReference>
<comment type="caution">
    <text evidence="10">The sequence shown here is derived from an EMBL/GenBank/DDBJ whole genome shotgun (WGS) entry which is preliminary data.</text>
</comment>
<dbReference type="InterPro" id="IPR002182">
    <property type="entry name" value="NB-ARC"/>
</dbReference>
<keyword evidence="1" id="KW-0433">Leucine-rich repeat</keyword>
<dbReference type="PANTHER" id="PTHR11017">
    <property type="entry name" value="LEUCINE-RICH REPEAT-CONTAINING PROTEIN"/>
    <property type="match status" value="1"/>
</dbReference>